<dbReference type="GO" id="GO:0032259">
    <property type="term" value="P:methylation"/>
    <property type="evidence" value="ECO:0007669"/>
    <property type="project" value="UniProtKB-KW"/>
</dbReference>
<dbReference type="Proteomes" id="UP001460888">
    <property type="component" value="Unassembled WGS sequence"/>
</dbReference>
<dbReference type="SUPFAM" id="SSF53335">
    <property type="entry name" value="S-adenosyl-L-methionine-dependent methyltransferases"/>
    <property type="match status" value="1"/>
</dbReference>
<keyword evidence="1" id="KW-0489">Methyltransferase</keyword>
<reference evidence="1 2" key="1">
    <citation type="submission" date="2013-03" db="EMBL/GenBank/DDBJ databases">
        <title>Salinisphaera dokdonensis CL-ES53 Genome Sequencing.</title>
        <authorList>
            <person name="Li C."/>
            <person name="Lai Q."/>
            <person name="Shao Z."/>
        </authorList>
    </citation>
    <scope>NUCLEOTIDE SEQUENCE [LARGE SCALE GENOMIC DNA]</scope>
    <source>
        <strain evidence="1 2">CL-ES53</strain>
    </source>
</reference>
<keyword evidence="1" id="KW-0808">Transferase</keyword>
<evidence type="ECO:0000313" key="1">
    <source>
        <dbReference type="EMBL" id="MES1929188.1"/>
    </source>
</evidence>
<dbReference type="RefSeq" id="WP_353110681.1">
    <property type="nucleotide sequence ID" value="NZ_APND01000002.1"/>
</dbReference>
<dbReference type="GO" id="GO:0008168">
    <property type="term" value="F:methyltransferase activity"/>
    <property type="evidence" value="ECO:0007669"/>
    <property type="project" value="UniProtKB-KW"/>
</dbReference>
<sequence length="217" mass="24864">MQQARSTKPFRQADSGRDYAVRRYRGFFQRLVARREQRLAARLLEHPHPTCNGHIADIPCGYGRFYPLLKGMNLRVSAMDQSQAMVDIYSGNADFCDGDHAEQADVLKPLPATADGASRALCVRLFQHLHHPELRIKALRTLAANQRQIVMTYYDDGSLHYWSKRLLMRLKGKKVRVKMIPRRDFESEVAEAGLRIVKRIKLFPGIHAQTWVLLAPA</sequence>
<gene>
    <name evidence="1" type="ORF">SADO_08027</name>
</gene>
<evidence type="ECO:0000313" key="2">
    <source>
        <dbReference type="Proteomes" id="UP001460888"/>
    </source>
</evidence>
<protein>
    <submittedName>
        <fullName evidence="1">Type 11 methyltransferase</fullName>
    </submittedName>
</protein>
<dbReference type="InterPro" id="IPR029063">
    <property type="entry name" value="SAM-dependent_MTases_sf"/>
</dbReference>
<accession>A0ABV2B007</accession>
<proteinExistence type="predicted"/>
<dbReference type="Pfam" id="PF13489">
    <property type="entry name" value="Methyltransf_23"/>
    <property type="match status" value="1"/>
</dbReference>
<dbReference type="EMBL" id="APND01000002">
    <property type="protein sequence ID" value="MES1929188.1"/>
    <property type="molecule type" value="Genomic_DNA"/>
</dbReference>
<comment type="caution">
    <text evidence="1">The sequence shown here is derived from an EMBL/GenBank/DDBJ whole genome shotgun (WGS) entry which is preliminary data.</text>
</comment>
<name>A0ABV2B007_9GAMM</name>
<organism evidence="1 2">
    <name type="scientific">Salinisphaera dokdonensis CL-ES53</name>
    <dbReference type="NCBI Taxonomy" id="1304272"/>
    <lineage>
        <taxon>Bacteria</taxon>
        <taxon>Pseudomonadati</taxon>
        <taxon>Pseudomonadota</taxon>
        <taxon>Gammaproteobacteria</taxon>
        <taxon>Salinisphaerales</taxon>
        <taxon>Salinisphaeraceae</taxon>
        <taxon>Salinisphaera</taxon>
    </lineage>
</organism>
<keyword evidence="2" id="KW-1185">Reference proteome</keyword>
<dbReference type="Gene3D" id="3.40.50.150">
    <property type="entry name" value="Vaccinia Virus protein VP39"/>
    <property type="match status" value="1"/>
</dbReference>